<dbReference type="InterPro" id="IPR011009">
    <property type="entry name" value="Kinase-like_dom_sf"/>
</dbReference>
<dbReference type="Gene3D" id="1.10.510.10">
    <property type="entry name" value="Transferase(Phosphotransferase) domain 1"/>
    <property type="match status" value="1"/>
</dbReference>
<dbReference type="STRING" id="211165.GCA_000317285_02275"/>
<keyword evidence="3" id="KW-0808">Transferase</keyword>
<gene>
    <name evidence="11" type="ORF">PCC6912_61170</name>
</gene>
<proteinExistence type="predicted"/>
<keyword evidence="5" id="KW-0418">Kinase</keyword>
<evidence type="ECO:0000256" key="8">
    <source>
        <dbReference type="ARBA" id="ARBA00048679"/>
    </source>
</evidence>
<evidence type="ECO:0000313" key="12">
    <source>
        <dbReference type="Proteomes" id="UP000268857"/>
    </source>
</evidence>
<dbReference type="PANTHER" id="PTHR24363">
    <property type="entry name" value="SERINE/THREONINE PROTEIN KINASE"/>
    <property type="match status" value="1"/>
</dbReference>
<dbReference type="Proteomes" id="UP000268857">
    <property type="component" value="Unassembled WGS sequence"/>
</dbReference>
<dbReference type="Pfam" id="PF00069">
    <property type="entry name" value="Pkinase"/>
    <property type="match status" value="1"/>
</dbReference>
<keyword evidence="2" id="KW-0723">Serine/threonine-protein kinase</keyword>
<name>A0A3S0ZLB5_CHLFR</name>
<evidence type="ECO:0000256" key="7">
    <source>
        <dbReference type="ARBA" id="ARBA00047899"/>
    </source>
</evidence>
<dbReference type="CDD" id="cd14014">
    <property type="entry name" value="STKc_PknB_like"/>
    <property type="match status" value="1"/>
</dbReference>
<evidence type="ECO:0000256" key="1">
    <source>
        <dbReference type="ARBA" id="ARBA00012513"/>
    </source>
</evidence>
<comment type="catalytic activity">
    <reaction evidence="7">
        <text>L-threonyl-[protein] + ATP = O-phospho-L-threonyl-[protein] + ADP + H(+)</text>
        <dbReference type="Rhea" id="RHEA:46608"/>
        <dbReference type="Rhea" id="RHEA-COMP:11060"/>
        <dbReference type="Rhea" id="RHEA-COMP:11605"/>
        <dbReference type="ChEBI" id="CHEBI:15378"/>
        <dbReference type="ChEBI" id="CHEBI:30013"/>
        <dbReference type="ChEBI" id="CHEBI:30616"/>
        <dbReference type="ChEBI" id="CHEBI:61977"/>
        <dbReference type="ChEBI" id="CHEBI:456216"/>
        <dbReference type="EC" id="2.7.11.1"/>
    </reaction>
</comment>
<evidence type="ECO:0000256" key="3">
    <source>
        <dbReference type="ARBA" id="ARBA00022679"/>
    </source>
</evidence>
<organism evidence="11 12">
    <name type="scientific">Chlorogloeopsis fritschii PCC 6912</name>
    <dbReference type="NCBI Taxonomy" id="211165"/>
    <lineage>
        <taxon>Bacteria</taxon>
        <taxon>Bacillati</taxon>
        <taxon>Cyanobacteriota</taxon>
        <taxon>Cyanophyceae</taxon>
        <taxon>Nostocales</taxon>
        <taxon>Chlorogloeopsidaceae</taxon>
        <taxon>Chlorogloeopsis</taxon>
    </lineage>
</organism>
<evidence type="ECO:0000259" key="10">
    <source>
        <dbReference type="PROSITE" id="PS50011"/>
    </source>
</evidence>
<keyword evidence="4 9" id="KW-0547">Nucleotide-binding</keyword>
<dbReference type="Gene3D" id="3.30.200.20">
    <property type="entry name" value="Phosphorylase Kinase, domain 1"/>
    <property type="match status" value="1"/>
</dbReference>
<comment type="catalytic activity">
    <reaction evidence="8">
        <text>L-seryl-[protein] + ATP = O-phospho-L-seryl-[protein] + ADP + H(+)</text>
        <dbReference type="Rhea" id="RHEA:17989"/>
        <dbReference type="Rhea" id="RHEA-COMP:9863"/>
        <dbReference type="Rhea" id="RHEA-COMP:11604"/>
        <dbReference type="ChEBI" id="CHEBI:15378"/>
        <dbReference type="ChEBI" id="CHEBI:29999"/>
        <dbReference type="ChEBI" id="CHEBI:30616"/>
        <dbReference type="ChEBI" id="CHEBI:83421"/>
        <dbReference type="ChEBI" id="CHEBI:456216"/>
        <dbReference type="EC" id="2.7.11.1"/>
    </reaction>
</comment>
<evidence type="ECO:0000256" key="5">
    <source>
        <dbReference type="ARBA" id="ARBA00022777"/>
    </source>
</evidence>
<comment type="caution">
    <text evidence="11">The sequence shown here is derived from an EMBL/GenBank/DDBJ whole genome shotgun (WGS) entry which is preliminary data.</text>
</comment>
<dbReference type="SMART" id="SM00220">
    <property type="entry name" value="S_TKc"/>
    <property type="match status" value="1"/>
</dbReference>
<dbReference type="GO" id="GO:0005524">
    <property type="term" value="F:ATP binding"/>
    <property type="evidence" value="ECO:0007669"/>
    <property type="project" value="UniProtKB-UniRule"/>
</dbReference>
<evidence type="ECO:0000256" key="9">
    <source>
        <dbReference type="PROSITE-ProRule" id="PRU10141"/>
    </source>
</evidence>
<evidence type="ECO:0000313" key="11">
    <source>
        <dbReference type="EMBL" id="RUR72742.1"/>
    </source>
</evidence>
<dbReference type="GO" id="GO:0004674">
    <property type="term" value="F:protein serine/threonine kinase activity"/>
    <property type="evidence" value="ECO:0007669"/>
    <property type="project" value="UniProtKB-KW"/>
</dbReference>
<dbReference type="PANTHER" id="PTHR24363:SF0">
    <property type="entry name" value="SERINE_THREONINE KINASE LIKE DOMAIN CONTAINING 1"/>
    <property type="match status" value="1"/>
</dbReference>
<feature type="binding site" evidence="9">
    <location>
        <position position="67"/>
    </location>
    <ligand>
        <name>ATP</name>
        <dbReference type="ChEBI" id="CHEBI:30616"/>
    </ligand>
</feature>
<keyword evidence="12" id="KW-1185">Reference proteome</keyword>
<dbReference type="AlphaFoldDB" id="A0A3S0ZLB5"/>
<dbReference type="PROSITE" id="PS00107">
    <property type="entry name" value="PROTEIN_KINASE_ATP"/>
    <property type="match status" value="1"/>
</dbReference>
<dbReference type="EC" id="2.7.11.1" evidence="1"/>
<evidence type="ECO:0000256" key="2">
    <source>
        <dbReference type="ARBA" id="ARBA00022527"/>
    </source>
</evidence>
<dbReference type="InterPro" id="IPR017441">
    <property type="entry name" value="Protein_kinase_ATP_BS"/>
</dbReference>
<evidence type="ECO:0000256" key="6">
    <source>
        <dbReference type="ARBA" id="ARBA00022840"/>
    </source>
</evidence>
<feature type="domain" description="Protein kinase" evidence="10">
    <location>
        <begin position="36"/>
        <end position="302"/>
    </location>
</feature>
<dbReference type="OrthoDB" id="437733at2"/>
<sequence length="365" mass="41531">MNSFSSQKIPSFHADIFKQTQLSQLCGTQRLFRDRYEILRILGRGGFGVTFLAKDAILPGNPVCVIKQLCPKATNPQSWERACIRFKKEAKTLARLGSHSQIPMLLDYFESQGEFYLIQEYVRGSNLAQEVKRNGCKSEAAVKQFLQELLPVLRYVHKHRVIHRDIKPHNLLHCKDDGRLVLIDFGAVKEELRNATETSTHQNANTNFIGTMGFAPPEQLSLRPVYASDIYAVGMTCLYLFTGKSPLEFNRNPSTGEINWQEQLNLSKHFAQVLSKMLKNSLEERFQSVDDVIWALGMESYLPTLNNCLSTQRLGNGIKQSEKESSDEYLSPLARTAKTIRRWQGKLKAKNSHDCKKLHASDVSH</sequence>
<dbReference type="EMBL" id="RSCJ01000043">
    <property type="protein sequence ID" value="RUR72742.1"/>
    <property type="molecule type" value="Genomic_DNA"/>
</dbReference>
<protein>
    <recommendedName>
        <fullName evidence="1">non-specific serine/threonine protein kinase</fullName>
        <ecNumber evidence="1">2.7.11.1</ecNumber>
    </recommendedName>
</protein>
<dbReference type="PROSITE" id="PS50011">
    <property type="entry name" value="PROTEIN_KINASE_DOM"/>
    <property type="match status" value="1"/>
</dbReference>
<reference evidence="11 12" key="1">
    <citation type="journal article" date="2019" name="Genome Biol. Evol.">
        <title>Day and night: Metabolic profiles and evolutionary relationships of six axenic non-marine cyanobacteria.</title>
        <authorList>
            <person name="Will S.E."/>
            <person name="Henke P."/>
            <person name="Boedeker C."/>
            <person name="Huang S."/>
            <person name="Brinkmann H."/>
            <person name="Rohde M."/>
            <person name="Jarek M."/>
            <person name="Friedl T."/>
            <person name="Seufert S."/>
            <person name="Schumacher M."/>
            <person name="Overmann J."/>
            <person name="Neumann-Schaal M."/>
            <person name="Petersen J."/>
        </authorList>
    </citation>
    <scope>NUCLEOTIDE SEQUENCE [LARGE SCALE GENOMIC DNA]</scope>
    <source>
        <strain evidence="11 12">PCC 6912</strain>
    </source>
</reference>
<evidence type="ECO:0000256" key="4">
    <source>
        <dbReference type="ARBA" id="ARBA00022741"/>
    </source>
</evidence>
<keyword evidence="6 9" id="KW-0067">ATP-binding</keyword>
<dbReference type="InterPro" id="IPR000719">
    <property type="entry name" value="Prot_kinase_dom"/>
</dbReference>
<dbReference type="RefSeq" id="WP_016878777.1">
    <property type="nucleotide sequence ID" value="NZ_AJLN01000066.1"/>
</dbReference>
<accession>A0A3S0ZLB5</accession>
<dbReference type="SUPFAM" id="SSF56112">
    <property type="entry name" value="Protein kinase-like (PK-like)"/>
    <property type="match status" value="1"/>
</dbReference>